<gene>
    <name evidence="1" type="ORF">KI387_030453</name>
</gene>
<organism evidence="1 2">
    <name type="scientific">Taxus chinensis</name>
    <name type="common">Chinese yew</name>
    <name type="synonym">Taxus wallichiana var. chinensis</name>
    <dbReference type="NCBI Taxonomy" id="29808"/>
    <lineage>
        <taxon>Eukaryota</taxon>
        <taxon>Viridiplantae</taxon>
        <taxon>Streptophyta</taxon>
        <taxon>Embryophyta</taxon>
        <taxon>Tracheophyta</taxon>
        <taxon>Spermatophyta</taxon>
        <taxon>Pinopsida</taxon>
        <taxon>Pinidae</taxon>
        <taxon>Conifers II</taxon>
        <taxon>Cupressales</taxon>
        <taxon>Taxaceae</taxon>
        <taxon>Taxus</taxon>
    </lineage>
</organism>
<dbReference type="EMBL" id="JAHRHJ020000010">
    <property type="protein sequence ID" value="KAH9298771.1"/>
    <property type="molecule type" value="Genomic_DNA"/>
</dbReference>
<dbReference type="AlphaFoldDB" id="A0AA38CGS9"/>
<sequence>MDMVCNMGYNGHILVGTFAPNNWVHDGKGERVIITLPNDGSHNNKLVGPYEEFIIGRHK</sequence>
<feature type="non-terminal residue" evidence="1">
    <location>
        <position position="59"/>
    </location>
</feature>
<proteinExistence type="predicted"/>
<keyword evidence="2" id="KW-1185">Reference proteome</keyword>
<accession>A0AA38CGS9</accession>
<comment type="caution">
    <text evidence="1">The sequence shown here is derived from an EMBL/GenBank/DDBJ whole genome shotgun (WGS) entry which is preliminary data.</text>
</comment>
<reference evidence="1 2" key="1">
    <citation type="journal article" date="2021" name="Nat. Plants">
        <title>The Taxus genome provides insights into paclitaxel biosynthesis.</title>
        <authorList>
            <person name="Xiong X."/>
            <person name="Gou J."/>
            <person name="Liao Q."/>
            <person name="Li Y."/>
            <person name="Zhou Q."/>
            <person name="Bi G."/>
            <person name="Li C."/>
            <person name="Du R."/>
            <person name="Wang X."/>
            <person name="Sun T."/>
            <person name="Guo L."/>
            <person name="Liang H."/>
            <person name="Lu P."/>
            <person name="Wu Y."/>
            <person name="Zhang Z."/>
            <person name="Ro D.K."/>
            <person name="Shang Y."/>
            <person name="Huang S."/>
            <person name="Yan J."/>
        </authorList>
    </citation>
    <scope>NUCLEOTIDE SEQUENCE [LARGE SCALE GENOMIC DNA]</scope>
    <source>
        <strain evidence="1">Ta-2019</strain>
    </source>
</reference>
<dbReference type="Proteomes" id="UP000824469">
    <property type="component" value="Unassembled WGS sequence"/>
</dbReference>
<protein>
    <submittedName>
        <fullName evidence="1">Uncharacterized protein</fullName>
    </submittedName>
</protein>
<evidence type="ECO:0000313" key="2">
    <source>
        <dbReference type="Proteomes" id="UP000824469"/>
    </source>
</evidence>
<evidence type="ECO:0000313" key="1">
    <source>
        <dbReference type="EMBL" id="KAH9298771.1"/>
    </source>
</evidence>
<name>A0AA38CGS9_TAXCH</name>